<dbReference type="EMBL" id="CP121194">
    <property type="protein sequence ID" value="XBH08798.1"/>
    <property type="molecule type" value="Genomic_DNA"/>
</dbReference>
<evidence type="ECO:0000313" key="4">
    <source>
        <dbReference type="EMBL" id="XBH08798.1"/>
    </source>
</evidence>
<reference evidence="5" key="1">
    <citation type="submission" date="2023-03" db="EMBL/GenBank/DDBJ databases">
        <title>Edaphobacter sp.</title>
        <authorList>
            <person name="Huber K.J."/>
            <person name="Papendorf J."/>
            <person name="Pilke C."/>
            <person name="Bunk B."/>
            <person name="Sproeer C."/>
            <person name="Pester M."/>
        </authorList>
    </citation>
    <scope>NUCLEOTIDE SEQUENCE</scope>
    <source>
        <strain evidence="4">DSM 109919</strain>
        <strain evidence="5">DSM 109920</strain>
    </source>
</reference>
<organism evidence="5">
    <name type="scientific">Edaphobacter paludis</name>
    <dbReference type="NCBI Taxonomy" id="3035702"/>
    <lineage>
        <taxon>Bacteria</taxon>
        <taxon>Pseudomonadati</taxon>
        <taxon>Acidobacteriota</taxon>
        <taxon>Terriglobia</taxon>
        <taxon>Terriglobales</taxon>
        <taxon>Acidobacteriaceae</taxon>
        <taxon>Edaphobacter</taxon>
    </lineage>
</organism>
<feature type="region of interest" description="Disordered" evidence="1">
    <location>
        <begin position="209"/>
        <end position="233"/>
    </location>
</feature>
<feature type="compositionally biased region" description="Pro residues" evidence="1">
    <location>
        <begin position="224"/>
        <end position="233"/>
    </location>
</feature>
<evidence type="ECO:0000259" key="3">
    <source>
        <dbReference type="Pfam" id="PF13628"/>
    </source>
</evidence>
<accession>A0AAU7D2K8</accession>
<feature type="signal peptide" evidence="2">
    <location>
        <begin position="1"/>
        <end position="26"/>
    </location>
</feature>
<feature type="domain" description="DUF4142" evidence="3">
    <location>
        <begin position="72"/>
        <end position="207"/>
    </location>
</feature>
<feature type="region of interest" description="Disordered" evidence="1">
    <location>
        <begin position="28"/>
        <end position="73"/>
    </location>
</feature>
<evidence type="ECO:0000313" key="5">
    <source>
        <dbReference type="EMBL" id="XBH12019.1"/>
    </source>
</evidence>
<dbReference type="InterPro" id="IPR025419">
    <property type="entry name" value="DUF4142"/>
</dbReference>
<dbReference type="RefSeq" id="WP_348266308.1">
    <property type="nucleotide sequence ID" value="NZ_CP121194.1"/>
</dbReference>
<evidence type="ECO:0000256" key="2">
    <source>
        <dbReference type="SAM" id="SignalP"/>
    </source>
</evidence>
<dbReference type="InterPro" id="IPR012347">
    <property type="entry name" value="Ferritin-like"/>
</dbReference>
<dbReference type="EMBL" id="CP121195">
    <property type="protein sequence ID" value="XBH12019.1"/>
    <property type="molecule type" value="Genomic_DNA"/>
</dbReference>
<dbReference type="Pfam" id="PF13628">
    <property type="entry name" value="DUF4142"/>
    <property type="match status" value="1"/>
</dbReference>
<keyword evidence="2" id="KW-0732">Signal</keyword>
<name>A0AAU7D2K8_9BACT</name>
<dbReference type="PANTHER" id="PTHR38593:SF1">
    <property type="entry name" value="BLR2558 PROTEIN"/>
    <property type="match status" value="1"/>
</dbReference>
<evidence type="ECO:0000256" key="1">
    <source>
        <dbReference type="SAM" id="MobiDB-lite"/>
    </source>
</evidence>
<dbReference type="Gene3D" id="1.20.1260.10">
    <property type="match status" value="1"/>
</dbReference>
<accession>A0AAU7CTJ4</accession>
<protein>
    <submittedName>
        <fullName evidence="5">DUF4142 domain-containing protein</fullName>
    </submittedName>
</protein>
<dbReference type="KEGG" id="epl:P4G45_09845"/>
<dbReference type="AlphaFoldDB" id="A0AAU7D2K8"/>
<dbReference type="PANTHER" id="PTHR38593">
    <property type="entry name" value="BLR2558 PROTEIN"/>
    <property type="match status" value="1"/>
</dbReference>
<proteinExistence type="predicted"/>
<feature type="compositionally biased region" description="Polar residues" evidence="1">
    <location>
        <begin position="36"/>
        <end position="69"/>
    </location>
</feature>
<sequence>MNFRPVQIILLSTATMLFPAALLGQAEPGTLPENAAPNQSSQPMPGPGQRQTQRPSMQDSVGTSGQTAQETKDKMFVRKAVEGGLAEIQFGQVAAQKGGSDDVKALGQKMVEDHTAMNKDMESVADSMGVMLPKRINKDDQAELDKLGALSGDAFDTEYLTLMMKEHHHDLREFRVEAEGTQDAMLRDAVMKAAKIIHGHLVMVDQLAKSKGIEMPHRGNKSPSAPPPPPPTE</sequence>
<feature type="chain" id="PRO_5043288746" evidence="2">
    <location>
        <begin position="27"/>
        <end position="233"/>
    </location>
</feature>
<gene>
    <name evidence="4" type="ORF">P4G45_09845</name>
    <name evidence="5" type="ORF">P8936_09870</name>
</gene>